<dbReference type="EMBL" id="JAUJFL010000002">
    <property type="protein sequence ID" value="KAK2610113.1"/>
    <property type="molecule type" value="Genomic_DNA"/>
</dbReference>
<dbReference type="Proteomes" id="UP001265746">
    <property type="component" value="Unassembled WGS sequence"/>
</dbReference>
<feature type="chain" id="PRO_5042076273" evidence="1">
    <location>
        <begin position="22"/>
        <end position="186"/>
    </location>
</feature>
<protein>
    <submittedName>
        <fullName evidence="2">Uncharacterized protein</fullName>
    </submittedName>
</protein>
<evidence type="ECO:0000256" key="1">
    <source>
        <dbReference type="SAM" id="SignalP"/>
    </source>
</evidence>
<keyword evidence="1" id="KW-0732">Signal</keyword>
<organism evidence="2 3">
    <name type="scientific">Phomopsis amygdali</name>
    <name type="common">Fusicoccum amygdali</name>
    <dbReference type="NCBI Taxonomy" id="1214568"/>
    <lineage>
        <taxon>Eukaryota</taxon>
        <taxon>Fungi</taxon>
        <taxon>Dikarya</taxon>
        <taxon>Ascomycota</taxon>
        <taxon>Pezizomycotina</taxon>
        <taxon>Sordariomycetes</taxon>
        <taxon>Sordariomycetidae</taxon>
        <taxon>Diaporthales</taxon>
        <taxon>Diaporthaceae</taxon>
        <taxon>Diaporthe</taxon>
    </lineage>
</organism>
<keyword evidence="3" id="KW-1185">Reference proteome</keyword>
<name>A0AAD9SJJ2_PHOAM</name>
<sequence length="186" mass="20131">MKTTLTSTLLLAASLVKAAAAAPPSEDLSEESSSNGTFSNIERRYGHATGRVICGKYANGDYIRLWNLAYALDNKDADTKWDIGPKACNRVTCWDTTAIYVCNDNDHQITVTGKDISITTVYIRNHCCGATGQSFISGQQFTPWGWNTNIGYGNCRDPPSIRPHMAGGEGVNKGDCLQADIAEVGF</sequence>
<evidence type="ECO:0000313" key="3">
    <source>
        <dbReference type="Proteomes" id="UP001265746"/>
    </source>
</evidence>
<comment type="caution">
    <text evidence="2">The sequence shown here is derived from an EMBL/GenBank/DDBJ whole genome shotgun (WGS) entry which is preliminary data.</text>
</comment>
<evidence type="ECO:0000313" key="2">
    <source>
        <dbReference type="EMBL" id="KAK2610113.1"/>
    </source>
</evidence>
<gene>
    <name evidence="2" type="ORF">N8I77_003568</name>
</gene>
<proteinExistence type="predicted"/>
<feature type="signal peptide" evidence="1">
    <location>
        <begin position="1"/>
        <end position="21"/>
    </location>
</feature>
<accession>A0AAD9SJJ2</accession>
<dbReference type="AlphaFoldDB" id="A0AAD9SJJ2"/>
<reference evidence="2" key="1">
    <citation type="submission" date="2023-06" db="EMBL/GenBank/DDBJ databases">
        <authorList>
            <person name="Noh H."/>
        </authorList>
    </citation>
    <scope>NUCLEOTIDE SEQUENCE</scope>
    <source>
        <strain evidence="2">DUCC20226</strain>
    </source>
</reference>